<keyword evidence="5" id="KW-1185">Reference proteome</keyword>
<evidence type="ECO:0000256" key="2">
    <source>
        <dbReference type="ARBA" id="ARBA00022803"/>
    </source>
</evidence>
<dbReference type="GO" id="GO:0009279">
    <property type="term" value="C:cell outer membrane"/>
    <property type="evidence" value="ECO:0007669"/>
    <property type="project" value="TreeGrafter"/>
</dbReference>
<dbReference type="AlphaFoldDB" id="A0A4R9K2Z1"/>
<dbReference type="Gene3D" id="1.25.40.10">
    <property type="entry name" value="Tetratricopeptide repeat domain"/>
    <property type="match status" value="3"/>
</dbReference>
<dbReference type="Pfam" id="PF13181">
    <property type="entry name" value="TPR_8"/>
    <property type="match status" value="1"/>
</dbReference>
<dbReference type="InterPro" id="IPR011990">
    <property type="entry name" value="TPR-like_helical_dom_sf"/>
</dbReference>
<feature type="repeat" description="TPR" evidence="3">
    <location>
        <begin position="40"/>
        <end position="73"/>
    </location>
</feature>
<dbReference type="Pfam" id="PF13432">
    <property type="entry name" value="TPR_16"/>
    <property type="match status" value="1"/>
</dbReference>
<dbReference type="PANTHER" id="PTHR44858:SF1">
    <property type="entry name" value="UDP-N-ACETYLGLUCOSAMINE--PEPTIDE N-ACETYLGLUCOSAMINYLTRANSFERASE SPINDLY-RELATED"/>
    <property type="match status" value="1"/>
</dbReference>
<comment type="caution">
    <text evidence="4">The sequence shown here is derived from an EMBL/GenBank/DDBJ whole genome shotgun (WGS) entry which is preliminary data.</text>
</comment>
<dbReference type="SMART" id="SM00028">
    <property type="entry name" value="TPR"/>
    <property type="match status" value="6"/>
</dbReference>
<dbReference type="Pfam" id="PF00515">
    <property type="entry name" value="TPR_1"/>
    <property type="match status" value="1"/>
</dbReference>
<accession>A0A4R9K2Z1</accession>
<reference evidence="4" key="1">
    <citation type="journal article" date="2019" name="PLoS Negl. Trop. Dis.">
        <title>Revisiting the worldwide diversity of Leptospira species in the environment.</title>
        <authorList>
            <person name="Vincent A.T."/>
            <person name="Schiettekatte O."/>
            <person name="Bourhy P."/>
            <person name="Veyrier F.J."/>
            <person name="Picardeau M."/>
        </authorList>
    </citation>
    <scope>NUCLEOTIDE SEQUENCE [LARGE SCALE GENOMIC DNA]</scope>
    <source>
        <strain evidence="4">201702476</strain>
    </source>
</reference>
<dbReference type="PANTHER" id="PTHR44858">
    <property type="entry name" value="TETRATRICOPEPTIDE REPEAT PROTEIN 6"/>
    <property type="match status" value="1"/>
</dbReference>
<evidence type="ECO:0000256" key="3">
    <source>
        <dbReference type="PROSITE-ProRule" id="PRU00339"/>
    </source>
</evidence>
<protein>
    <submittedName>
        <fullName evidence="4">Tetratricopeptide repeat protein</fullName>
    </submittedName>
</protein>
<keyword evidence="1" id="KW-0677">Repeat</keyword>
<sequence length="302" mass="34740">MAIPETQALYNEAVRLEKSGKLKEAKETYQKIIAEDTSFHLAYQNLGAIAAKGGNHSEAIEFFLRAIKLSPDYKNYYNVGVSFYRLKEYEKAIQFLKQSLHLDKRFVLGHLLLAQIYQILEIDEKTEIYLTNVIKIDPNHKSALGGLAMYYYERNRYPESLRMLERYLLLYPGNSQLKIIQSEVLAKQGNYKASANMLVEMAKTDAGFTNFNQTLANAWQEEDEISKKSLERIQGTAKKKLKEFQTKLELSRESPEEFTPPEPQEALDLSLLYLFNGNPEKAMQYLVYAQKMKENTDPTGSS</sequence>
<keyword evidence="2 3" id="KW-0802">TPR repeat</keyword>
<dbReference type="SUPFAM" id="SSF48452">
    <property type="entry name" value="TPR-like"/>
    <property type="match status" value="1"/>
</dbReference>
<dbReference type="EMBL" id="RQGD01000022">
    <property type="protein sequence ID" value="TGL60402.1"/>
    <property type="molecule type" value="Genomic_DNA"/>
</dbReference>
<evidence type="ECO:0000256" key="1">
    <source>
        <dbReference type="ARBA" id="ARBA00022737"/>
    </source>
</evidence>
<evidence type="ECO:0000313" key="5">
    <source>
        <dbReference type="Proteomes" id="UP000297693"/>
    </source>
</evidence>
<dbReference type="InterPro" id="IPR050498">
    <property type="entry name" value="Ycf3"/>
</dbReference>
<name>A0A4R9K2Z1_9LEPT</name>
<evidence type="ECO:0000313" key="4">
    <source>
        <dbReference type="EMBL" id="TGL60402.1"/>
    </source>
</evidence>
<organism evidence="4 5">
    <name type="scientific">Leptospira ognonensis</name>
    <dbReference type="NCBI Taxonomy" id="2484945"/>
    <lineage>
        <taxon>Bacteria</taxon>
        <taxon>Pseudomonadati</taxon>
        <taxon>Spirochaetota</taxon>
        <taxon>Spirochaetia</taxon>
        <taxon>Leptospirales</taxon>
        <taxon>Leptospiraceae</taxon>
        <taxon>Leptospira</taxon>
    </lineage>
</organism>
<dbReference type="PROSITE" id="PS50293">
    <property type="entry name" value="TPR_REGION"/>
    <property type="match status" value="1"/>
</dbReference>
<dbReference type="InterPro" id="IPR019734">
    <property type="entry name" value="TPR_rpt"/>
</dbReference>
<dbReference type="PROSITE" id="PS50005">
    <property type="entry name" value="TPR"/>
    <property type="match status" value="1"/>
</dbReference>
<dbReference type="Proteomes" id="UP000297693">
    <property type="component" value="Unassembled WGS sequence"/>
</dbReference>
<proteinExistence type="predicted"/>
<gene>
    <name evidence="4" type="ORF">EHQ58_07300</name>
</gene>
<dbReference type="OrthoDB" id="339929at2"/>
<dbReference type="GO" id="GO:0046813">
    <property type="term" value="P:receptor-mediated virion attachment to host cell"/>
    <property type="evidence" value="ECO:0007669"/>
    <property type="project" value="TreeGrafter"/>
</dbReference>